<organism evidence="3 4">
    <name type="scientific">Pyrrhoderma noxium</name>
    <dbReference type="NCBI Taxonomy" id="2282107"/>
    <lineage>
        <taxon>Eukaryota</taxon>
        <taxon>Fungi</taxon>
        <taxon>Dikarya</taxon>
        <taxon>Basidiomycota</taxon>
        <taxon>Agaricomycotina</taxon>
        <taxon>Agaricomycetes</taxon>
        <taxon>Hymenochaetales</taxon>
        <taxon>Hymenochaetaceae</taxon>
        <taxon>Pyrrhoderma</taxon>
    </lineage>
</organism>
<dbReference type="Gene3D" id="1.10.510.10">
    <property type="entry name" value="Transferase(Phosphotransferase) domain 1"/>
    <property type="match status" value="1"/>
</dbReference>
<feature type="region of interest" description="Disordered" evidence="1">
    <location>
        <begin position="1"/>
        <end position="58"/>
    </location>
</feature>
<evidence type="ECO:0000259" key="2">
    <source>
        <dbReference type="Pfam" id="PF17667"/>
    </source>
</evidence>
<accession>A0A286UA23</accession>
<feature type="region of interest" description="Disordered" evidence="1">
    <location>
        <begin position="589"/>
        <end position="652"/>
    </location>
</feature>
<dbReference type="PANTHER" id="PTHR38248:SF2">
    <property type="entry name" value="FUNK1 11"/>
    <property type="match status" value="1"/>
</dbReference>
<feature type="domain" description="Fungal-type protein kinase" evidence="2">
    <location>
        <begin position="195"/>
        <end position="676"/>
    </location>
</feature>
<feature type="compositionally biased region" description="Basic and acidic residues" evidence="1">
    <location>
        <begin position="405"/>
        <end position="428"/>
    </location>
</feature>
<reference evidence="3 4" key="1">
    <citation type="journal article" date="2017" name="Mol. Ecol.">
        <title>Comparative and population genomic landscape of Phellinus noxius: A hypervariable fungus causing root rot in trees.</title>
        <authorList>
            <person name="Chung C.L."/>
            <person name="Lee T.J."/>
            <person name="Akiba M."/>
            <person name="Lee H.H."/>
            <person name="Kuo T.H."/>
            <person name="Liu D."/>
            <person name="Ke H.M."/>
            <person name="Yokoi T."/>
            <person name="Roa M.B."/>
            <person name="Lu M.J."/>
            <person name="Chang Y.Y."/>
            <person name="Ann P.J."/>
            <person name="Tsai J.N."/>
            <person name="Chen C.Y."/>
            <person name="Tzean S.S."/>
            <person name="Ota Y."/>
            <person name="Hattori T."/>
            <person name="Sahashi N."/>
            <person name="Liou R.F."/>
            <person name="Kikuchi T."/>
            <person name="Tsai I.J."/>
        </authorList>
    </citation>
    <scope>NUCLEOTIDE SEQUENCE [LARGE SCALE GENOMIC DNA]</scope>
    <source>
        <strain evidence="3 4">FFPRI411160</strain>
    </source>
</reference>
<dbReference type="InterPro" id="IPR011009">
    <property type="entry name" value="Kinase-like_dom_sf"/>
</dbReference>
<dbReference type="OrthoDB" id="5584477at2759"/>
<evidence type="ECO:0000313" key="4">
    <source>
        <dbReference type="Proteomes" id="UP000217199"/>
    </source>
</evidence>
<dbReference type="EMBL" id="NBII01000008">
    <property type="protein sequence ID" value="PAV16428.1"/>
    <property type="molecule type" value="Genomic_DNA"/>
</dbReference>
<name>A0A286UA23_9AGAM</name>
<dbReference type="Pfam" id="PF17667">
    <property type="entry name" value="Pkinase_fungal"/>
    <property type="match status" value="1"/>
</dbReference>
<keyword evidence="4" id="KW-1185">Reference proteome</keyword>
<proteinExistence type="predicted"/>
<gene>
    <name evidence="3" type="ORF">PNOK_0804800</name>
</gene>
<evidence type="ECO:0000256" key="1">
    <source>
        <dbReference type="SAM" id="MobiDB-lite"/>
    </source>
</evidence>
<sequence length="739" mass="84236">MGDKVDTKDQFLDNPQDGQKKLSHSSLRPQDNLADGSLEPVSSSQLHPHSESGTLLGRQRDRIIKDLGSSVSRGSLEYFKKILPPIRPEFDINKISSHLIKNGDLVQEEGIYVWNEFRSATIVTTEMQSFNRTLVNVLNAICDAALETSGIRVAPTVDMVTDEDNGSWSVNGSSATLYGYLKLKEGEERVKRRGEAEAEEKDLWYNIAVSLTLKTVDDSENVRNAIRNMRRVLAVDPSRRFTYGIDIEGTELGLWIATRAMVIACDTFDFRTRYNDLIWIFLSLSFASKEDLGWDMSIKSTLDAANHERLYDIEVGGEHYHTSESNMISGEKADDLVTSATRIWKAKRASDGADIIVKDFWPSDGRETEDNIRKTILENIKGSKKRKFFKRHTLNPISAGRVKCNGKDDHTKDTILRGHSPDTTESHKIPIPSRRSSRKSKGSESINRGVAAEMEDDTQPLSRELERNQRTKYYHRYHYRIAYKEVAAPYDELRKTNAMIKVIIDAVKTLLYIHEAGWVHRDISVGNLYLYTDPVTRKKRGLIGDLEHAKRVGEGGKPDVVTGTPGFMAIEVASQSCLFPEFKRLTRGAREEGSYSNEDDASEDDDNEDGNSEDGNSEDTDGEDDNNDDSEEDDSDDDSESDDSENDDLEDSDEIGIYHNYIHDLESLWWILVWTVFIYKTTRRTDKTLEKRVKIQQRRYNNLFSGNMGFRSRSLYLRDYRVFERYMENVPPSLKDTLV</sequence>
<evidence type="ECO:0000313" key="3">
    <source>
        <dbReference type="EMBL" id="PAV16428.1"/>
    </source>
</evidence>
<dbReference type="PANTHER" id="PTHR38248">
    <property type="entry name" value="FUNK1 6"/>
    <property type="match status" value="1"/>
</dbReference>
<dbReference type="Proteomes" id="UP000217199">
    <property type="component" value="Unassembled WGS sequence"/>
</dbReference>
<dbReference type="InterPro" id="IPR040976">
    <property type="entry name" value="Pkinase_fungal"/>
</dbReference>
<feature type="region of interest" description="Disordered" evidence="1">
    <location>
        <begin position="399"/>
        <end position="467"/>
    </location>
</feature>
<dbReference type="GO" id="GO:0016301">
    <property type="term" value="F:kinase activity"/>
    <property type="evidence" value="ECO:0007669"/>
    <property type="project" value="UniProtKB-KW"/>
</dbReference>
<feature type="compositionally biased region" description="Acidic residues" evidence="1">
    <location>
        <begin position="597"/>
        <end position="652"/>
    </location>
</feature>
<feature type="compositionally biased region" description="Basic and acidic residues" evidence="1">
    <location>
        <begin position="1"/>
        <end position="11"/>
    </location>
</feature>
<dbReference type="InParanoid" id="A0A286UA23"/>
<feature type="compositionally biased region" description="Polar residues" evidence="1">
    <location>
        <begin position="40"/>
        <end position="53"/>
    </location>
</feature>
<protein>
    <submittedName>
        <fullName evidence="3">Pkinase domain-containing</fullName>
    </submittedName>
</protein>
<dbReference type="AlphaFoldDB" id="A0A286UA23"/>
<dbReference type="SUPFAM" id="SSF56112">
    <property type="entry name" value="Protein kinase-like (PK-like)"/>
    <property type="match status" value="1"/>
</dbReference>
<comment type="caution">
    <text evidence="3">The sequence shown here is derived from an EMBL/GenBank/DDBJ whole genome shotgun (WGS) entry which is preliminary data.</text>
</comment>